<dbReference type="SUPFAM" id="SSF52540">
    <property type="entry name" value="P-loop containing nucleoside triphosphate hydrolases"/>
    <property type="match status" value="3"/>
</dbReference>
<evidence type="ECO:0000256" key="7">
    <source>
        <dbReference type="ARBA" id="ARBA00023017"/>
    </source>
</evidence>
<dbReference type="Gene3D" id="1.20.58.1120">
    <property type="match status" value="1"/>
</dbReference>
<dbReference type="Gene3D" id="1.20.920.20">
    <property type="match status" value="1"/>
</dbReference>
<feature type="domain" description="Dynein heavy chain AAA module D4" evidence="18">
    <location>
        <begin position="2459"/>
        <end position="2690"/>
    </location>
</feature>
<evidence type="ECO:0000256" key="2">
    <source>
        <dbReference type="ARBA" id="ARBA00008887"/>
    </source>
</evidence>
<evidence type="ECO:0000313" key="26">
    <source>
        <dbReference type="Proteomes" id="UP001066276"/>
    </source>
</evidence>
<dbReference type="InterPro" id="IPR042222">
    <property type="entry name" value="Dynein_2_N"/>
</dbReference>
<evidence type="ECO:0000256" key="12">
    <source>
        <dbReference type="SAM" id="MobiDB-lite"/>
    </source>
</evidence>
<evidence type="ECO:0000259" key="20">
    <source>
        <dbReference type="Pfam" id="PF17852"/>
    </source>
</evidence>
<dbReference type="InterPro" id="IPR042228">
    <property type="entry name" value="Dynein_linker_3"/>
</dbReference>
<evidence type="ECO:0000256" key="9">
    <source>
        <dbReference type="ARBA" id="ARBA00023175"/>
    </source>
</evidence>
<dbReference type="InterPro" id="IPR041228">
    <property type="entry name" value="Dynein_C"/>
</dbReference>
<feature type="compositionally biased region" description="Low complexity" evidence="12">
    <location>
        <begin position="1646"/>
        <end position="1657"/>
    </location>
</feature>
<evidence type="ECO:0000256" key="13">
    <source>
        <dbReference type="SAM" id="Phobius"/>
    </source>
</evidence>
<evidence type="ECO:0000259" key="15">
    <source>
        <dbReference type="Pfam" id="PF08385"/>
    </source>
</evidence>
<dbReference type="Gene3D" id="1.20.140.100">
    <property type="entry name" value="Dynein heavy chain, N-terminal domain 2"/>
    <property type="match status" value="1"/>
</dbReference>
<dbReference type="Gene3D" id="1.20.1270.280">
    <property type="match status" value="1"/>
</dbReference>
<dbReference type="InterPro" id="IPR042219">
    <property type="entry name" value="AAA_lid_11_sf"/>
</dbReference>
<dbReference type="Gene3D" id="1.20.920.30">
    <property type="match status" value="1"/>
</dbReference>
<evidence type="ECO:0000256" key="11">
    <source>
        <dbReference type="SAM" id="Coils"/>
    </source>
</evidence>
<organism evidence="25 26">
    <name type="scientific">Pleurodeles waltl</name>
    <name type="common">Iberian ribbed newt</name>
    <dbReference type="NCBI Taxonomy" id="8319"/>
    <lineage>
        <taxon>Eukaryota</taxon>
        <taxon>Metazoa</taxon>
        <taxon>Chordata</taxon>
        <taxon>Craniata</taxon>
        <taxon>Vertebrata</taxon>
        <taxon>Euteleostomi</taxon>
        <taxon>Amphibia</taxon>
        <taxon>Batrachia</taxon>
        <taxon>Caudata</taxon>
        <taxon>Salamandroidea</taxon>
        <taxon>Salamandridae</taxon>
        <taxon>Pleurodelinae</taxon>
        <taxon>Pleurodeles</taxon>
    </lineage>
</organism>
<feature type="domain" description="Dynein heavy chain tail" evidence="15">
    <location>
        <begin position="41"/>
        <end position="197"/>
    </location>
</feature>
<dbReference type="InterPro" id="IPR056759">
    <property type="entry name" value="DYH2-5-8_CC"/>
</dbReference>
<dbReference type="GO" id="GO:0045505">
    <property type="term" value="F:dynein intermediate chain binding"/>
    <property type="evidence" value="ECO:0007669"/>
    <property type="project" value="InterPro"/>
</dbReference>
<feature type="domain" description="Dynein axonemal heavy chain 2/5/8 coiled-coil" evidence="24">
    <location>
        <begin position="593"/>
        <end position="709"/>
    </location>
</feature>
<evidence type="ECO:0000259" key="22">
    <source>
        <dbReference type="Pfam" id="PF18199"/>
    </source>
</evidence>
<feature type="transmembrane region" description="Helical" evidence="13">
    <location>
        <begin position="7"/>
        <end position="28"/>
    </location>
</feature>
<dbReference type="Pfam" id="PF25007">
    <property type="entry name" value="DYH2-5-8_CC"/>
    <property type="match status" value="1"/>
</dbReference>
<evidence type="ECO:0000256" key="3">
    <source>
        <dbReference type="ARBA" id="ARBA00022490"/>
    </source>
</evidence>
<feature type="domain" description="Dynein heavy chain AAA lid" evidence="21">
    <location>
        <begin position="3938"/>
        <end position="4090"/>
    </location>
</feature>
<dbReference type="GO" id="GO:0030286">
    <property type="term" value="C:dynein complex"/>
    <property type="evidence" value="ECO:0007669"/>
    <property type="project" value="UniProtKB-KW"/>
</dbReference>
<dbReference type="Gene3D" id="1.10.287.2620">
    <property type="match status" value="1"/>
</dbReference>
<evidence type="ECO:0000256" key="5">
    <source>
        <dbReference type="ARBA" id="ARBA00022741"/>
    </source>
</evidence>
<dbReference type="Pfam" id="PF18199">
    <property type="entry name" value="Dynein_C"/>
    <property type="match status" value="1"/>
</dbReference>
<dbReference type="InterPro" id="IPR035706">
    <property type="entry name" value="AAA_9"/>
</dbReference>
<dbReference type="InterPro" id="IPR027417">
    <property type="entry name" value="P-loop_NTPase"/>
</dbReference>
<feature type="region of interest" description="Disordered" evidence="12">
    <location>
        <begin position="2964"/>
        <end position="3009"/>
    </location>
</feature>
<keyword evidence="9" id="KW-0505">Motor protein</keyword>
<dbReference type="InterPro" id="IPR054354">
    <property type="entry name" value="DYNC2H1-like_lid"/>
</dbReference>
<dbReference type="Pfam" id="PF22597">
    <property type="entry name" value="DYN_lid"/>
    <property type="match status" value="1"/>
</dbReference>
<reference evidence="25" key="1">
    <citation type="journal article" date="2022" name="bioRxiv">
        <title>Sequencing and chromosome-scale assembly of the giantPleurodeles waltlgenome.</title>
        <authorList>
            <person name="Brown T."/>
            <person name="Elewa A."/>
            <person name="Iarovenko S."/>
            <person name="Subramanian E."/>
            <person name="Araus A.J."/>
            <person name="Petzold A."/>
            <person name="Susuki M."/>
            <person name="Suzuki K.-i.T."/>
            <person name="Hayashi T."/>
            <person name="Toyoda A."/>
            <person name="Oliveira C."/>
            <person name="Osipova E."/>
            <person name="Leigh N.D."/>
            <person name="Simon A."/>
            <person name="Yun M.H."/>
        </authorList>
    </citation>
    <scope>NUCLEOTIDE SEQUENCE</scope>
    <source>
        <strain evidence="25">20211129_DDA</strain>
        <tissue evidence="25">Liver</tissue>
    </source>
</reference>
<feature type="domain" description="Dynein heavy chain ATP-binding dynein motor region" evidence="19">
    <location>
        <begin position="3317"/>
        <end position="3538"/>
    </location>
</feature>
<feature type="domain" description="Dynein heavy chain linker" evidence="16">
    <location>
        <begin position="779"/>
        <end position="1145"/>
    </location>
</feature>
<dbReference type="Pfam" id="PF12780">
    <property type="entry name" value="AAA_8"/>
    <property type="match status" value="1"/>
</dbReference>
<keyword evidence="5" id="KW-0547">Nucleotide-binding</keyword>
<dbReference type="GO" id="GO:0051959">
    <property type="term" value="F:dynein light intermediate chain binding"/>
    <property type="evidence" value="ECO:0007669"/>
    <property type="project" value="InterPro"/>
</dbReference>
<dbReference type="InterPro" id="IPR026983">
    <property type="entry name" value="DHC"/>
</dbReference>
<feature type="domain" description="Dynein 2 heavy chain 1 cytoplasmic ATPase lid" evidence="23">
    <location>
        <begin position="2299"/>
        <end position="2374"/>
    </location>
</feature>
<evidence type="ECO:0000256" key="4">
    <source>
        <dbReference type="ARBA" id="ARBA00022701"/>
    </source>
</evidence>
<gene>
    <name evidence="25" type="ORF">NDU88_003830</name>
</gene>
<protein>
    <submittedName>
        <fullName evidence="25">Uncharacterized protein</fullName>
    </submittedName>
</protein>
<dbReference type="Pfam" id="PF12775">
    <property type="entry name" value="AAA_7"/>
    <property type="match status" value="1"/>
</dbReference>
<comment type="caution">
    <text evidence="25">The sequence shown here is derived from an EMBL/GenBank/DDBJ whole genome shotgun (WGS) entry which is preliminary data.</text>
</comment>
<dbReference type="Gene3D" id="3.20.180.20">
    <property type="entry name" value="Dynein heavy chain, N-terminal domain 2"/>
    <property type="match status" value="1"/>
</dbReference>
<dbReference type="Pfam" id="PF17852">
    <property type="entry name" value="Dynein_AAA_lid"/>
    <property type="match status" value="1"/>
</dbReference>
<evidence type="ECO:0000256" key="8">
    <source>
        <dbReference type="ARBA" id="ARBA00023054"/>
    </source>
</evidence>
<feature type="domain" description="Dynein heavy chain C-terminal" evidence="22">
    <location>
        <begin position="4154"/>
        <end position="4447"/>
    </location>
</feature>
<evidence type="ECO:0000259" key="14">
    <source>
        <dbReference type="Pfam" id="PF03028"/>
    </source>
</evidence>
<evidence type="ECO:0000259" key="17">
    <source>
        <dbReference type="Pfam" id="PF12774"/>
    </source>
</evidence>
<dbReference type="Pfam" id="PF08385">
    <property type="entry name" value="DHC_N1"/>
    <property type="match status" value="1"/>
</dbReference>
<feature type="coiled-coil region" evidence="11">
    <location>
        <begin position="2891"/>
        <end position="2918"/>
    </location>
</feature>
<keyword evidence="3" id="KW-0963">Cytoplasm</keyword>
<keyword evidence="4" id="KW-0493">Microtubule</keyword>
<evidence type="ECO:0000256" key="1">
    <source>
        <dbReference type="ARBA" id="ARBA00004245"/>
    </source>
</evidence>
<proteinExistence type="inferred from homology"/>
<dbReference type="Gene3D" id="1.10.472.130">
    <property type="match status" value="1"/>
</dbReference>
<comment type="similarity">
    <text evidence="2">Belongs to the dynein heavy chain family.</text>
</comment>
<dbReference type="Gene3D" id="1.10.8.720">
    <property type="entry name" value="Region D6 of dynein motor"/>
    <property type="match status" value="1"/>
</dbReference>
<feature type="domain" description="Dynein heavy chain hydrolytic ATP-binding dynein motor region" evidence="17">
    <location>
        <begin position="1402"/>
        <end position="1637"/>
    </location>
</feature>
<dbReference type="GO" id="GO:0005524">
    <property type="term" value="F:ATP binding"/>
    <property type="evidence" value="ECO:0007669"/>
    <property type="project" value="UniProtKB-KW"/>
</dbReference>
<evidence type="ECO:0000256" key="6">
    <source>
        <dbReference type="ARBA" id="ARBA00022840"/>
    </source>
</evidence>
<dbReference type="Pfam" id="PF03028">
    <property type="entry name" value="Dynein_heavy"/>
    <property type="match status" value="1"/>
</dbReference>
<feature type="domain" description="Dynein heavy chain region D6 P-loop" evidence="14">
    <location>
        <begin position="3796"/>
        <end position="3907"/>
    </location>
</feature>
<keyword evidence="10" id="KW-0206">Cytoskeleton</keyword>
<dbReference type="Gene3D" id="3.10.490.20">
    <property type="match status" value="1"/>
</dbReference>
<dbReference type="InterPro" id="IPR013594">
    <property type="entry name" value="Dynein_heavy_tail"/>
</dbReference>
<dbReference type="FunFam" id="1.20.140.100:FF:000003">
    <property type="entry name" value="Dynein, axonemal, heavy chain 5"/>
    <property type="match status" value="1"/>
</dbReference>
<dbReference type="GO" id="GO:0007018">
    <property type="term" value="P:microtubule-based movement"/>
    <property type="evidence" value="ECO:0007669"/>
    <property type="project" value="InterPro"/>
</dbReference>
<sequence length="4453" mass="505088">MLVKRKSCYFIALVFELGTLIVFALGTLCWCSHVEAASIIVFRDVKIMARSHVYNHTVKLYNRIASALVGYEALWYQNWTTQVDAGLRGLKVTLLVRNPLTHKLMVNTDPRLLHLIEETKWMLRLGIQVPETALSAFNQGSKFKQYKSDLEDVLQEYQQLQEKIPDSLANLFTSHLEAVNHHFQPGLSNLSWNSVNIGGLLYQANTAVVRLRHLIEKVTEIKEEIIEKTLEKIISLDFFVVEDLNNTSKDPSEFVQIVTDLLVKKKIELQNLTAVVHDAVLDIMAMLKSTKVALPGSSSTVALVKTATTGSYSKLHQTLIKAQQADVAPLTNATNDFPEEITNKVLEYFCDQVYQAVCISIYRSLLLLAHVVGCDSESMLGHEHQTAPSKGGITNPLTAPNEKMTSIPHSFLPHLREIGKAIHGTPQDLRFKLIMRFKIPNIVMDPPLEAAQDALKQAFYAIIGVSEVQSWWCGESKGKSFHSAILEDKTVQCMFSHVSEVVTKLRPAANNQVFHLSCYDFLWKDDMNGQCKEFLAANPELPAIHKEVERFLHIRQHIEEFTEIFQVGCICLDFSLIKETLIGFAGAWKFQYATILHQQVKENLQAAVKYREEVYKQLTVPVQSLEELNFSLQLLEELQDMEHKIDGVYQPIEDMYEKLRSYELRIPREEVVHVKHLRDKWTELMSLTFSVKDTLLKEKQDIFKQELDKQIKSFVVEVIQFRNSFDTQGPAAPGVRPEEAVSRLHIFQEKFQLYDAKRKTLNSVQRLFNIIPKHFPELDRTGKDLHLLGTLYELFQKFIEFDQRFRNTLWAEVDLAESNKEIGEYWSECLVWNDKLKDWDAYIQMAGQIKFYEDIFPLLHRLAAKEIRNRHWLQVMAVTGSSFPLEANVFKVSHLLDIGLLKFQDELVSIAKAARKELELEIQMRRVEEEWTEQVLNFEVYKNRGEIFLVKEDSLLLLEELEDAQVLLAHMLTSKEIDPLREEATSWAEKLKRVGDVLELWIDVQELWQHLEEIFSHATITKELPREARRFAKVDRSWVRMMRAAFNTKNVVQCCCAGDVPKEVILKRVQEELEICFRSLTSYLNRMRQAFPRFYFLSDFALLSLLSHPWDVKYLQHHLRYLFSSVHNISVETLEDDEMSTISDEESVEAPMPIYDFLSVRSGNDGWMSLGQKSVTQMTDSETVFQLSLKSAGISQDGPRSAVYRGPDKGTTIVAVTASDGEVLQLDEQVVITSGVEVWLDKLQNTIFRTMDSNIWQVIQDVNQGMSVDEWTQKYPSQVSILGLLYLWTKDCEIAISEMKHDRKALTSAIKKYSAMVNRLSVIVSKGTWRGTEEPVSHCQKLKLENMILHVLYLHDVMESFTSRKIREATDFDWKRATRFYLKEKDGHFRHELNILDAQYKYGCEFYGAKIQLIMNPTTEKCFLAMSQAMQKVNGVALQGDHGVGKTETTKGLAYLLGKFLFLFTCSSSVDVTALSRVLLGTAMDGCWSCFDDFHLLTQNAVSIFMYGAQTIYDSLKAKHPVSALLNEQEIAVDKNCNLFLTVHWQPGFQQLPGDVRALFRTVSLCVPDHTVLLRGKLTSLGFKSPKAIARRLQLIAELVREQLPEKCHHHFSFQSFLGVIQRAAQKRESEKASNNQSNRLEAYDGGRTSRSSSITSVQQNIPYGASPSPSLKGGYGTDRNKKSLSSNPVIAAAKESHAVIAESLQEILGPRMAGDNLAVLKQIVRDVFAGMYDPSGFRQAPAVDLEKAILAEAEENNLSAHSPWVNKVKQLFNLSLVHPGIIVAGPPGSGKSTCISALIQALNLLATSQQQSAPGLQDPEKATAHKLVKINPLSVDKFSHMFGYQTSSHAWLDGVVTYIWRRALRSHSNTWICFDGPLSACWADSFNSALGPEKVLQLNNGDNLEFAESMKLLFETTDLHLASPATVTKAGILYLEGEVLGWKPLAKTWLDGRNQQEITVLSKAFYKTLDPILNFVLHDAKPLVPVTEVGLFGTCTKLLTAMLNDKAQSIGGQLHIERLFIFCLIWSVGGLLDTTEMKKFNELIKVYTSVLPDYENEISVFDYYVDESGEWDTWQSRLPEVTYIGNTDILGEVFVNTLDTMIVRTFMEYASMGNQHVLLIGPPGAGRTSVINDFISTQDKSHLLLKRMVFSGSTKASDLQNLIETNIVHRQGFIYGAPDGKSFQMFIDDINLPQPDANGVQNCNELLRLLLDDRVLVKLSKPFEWQSLEGLVVQAAMSLPQYPNSPQRMCAKRLLRHFAIFHLPDPEGTQLENVIFSILEANMGDKEGLPLAEELHVSLVQASCQLVASVKKTLLPSPTPGRQHYLFSLRDINKAFQCLRRLSSEDREDSTMVVSFWQHELRRILEDRLCRQADLNWFNKELEHIMKENFSVIHMESLKTRFVTFPLEMTFSHQKNTGNLNKGIKVSLQPVQQLDEVTECLQTYLQHYNEELGHQKLQIELSENIVEQIIHIHRVLACENGGNVLLVGSVGSHLRTLVKLSLYVADVHLYPVDTSGHHNFLNSLKSAIQMSAVEGNATAILLTAQDLVEASYLDAINSLLICGEYPSLFSTEEMTDLLQVLGPASRRKHPNRAYDPAKYLVSQVKSNLHVILCLPPHHELLQTAAKQYPGFLCGCQVIWIDNWSKTTIHSEASHYIAKHRVLELHTRETRDHVAETISQIHSSMLQECNQIPWVGSPGNQMSLNGTERGGRESANMHGINVSDLPFAKGIMEERIQHMNNHDVQEHDNKVFMGPGTLYSFLDRFKYIYLKKQAEQEETERGLKNVLETLAQTRIDAKATQAKINIISQEHEESKVTVSATFNQLIAKASSLERLKAELGIGGEILQVFLAQNESDSEDDEDGKELLKEDELDEYDEAFWNMKAASNVSQIHEITQKIEKVQSELEEVRSSLKHVKNQVMHWCSKVDKGCMERLLRCQNPPYLVGQVLEMVLVMVDSLPYDESGFNPQSSARPHLENANDKHSPLAPSVAKPTRTRRKDRGIGRDSKDKVDKAKWKNLQYRIGDSSTIIEMIHNVAKLEDGLPTQTLKDVESYLAKAKEGSQGVTGEGSLLEDAAPHATPQSVTPAKKFSHSDGSPTRDSSKGGITIAGARYSSEDAAILVTFVVAVIEYTRLCGPLRDCLKKLDELEKEKEECSKEEEKVTDVTENKEEETPVPTFQEEMILNADDLPTLEAEVQQLQAEYDVAVVRKHHLQEELYSHQERLQAALAVLKSLQLQEQEWKEKVEQSSLTELLTNCVIAAAFLTYCTPLSIDGRKRVTAFLFSVCESCGLTIPPRMLLRDIPLMQFLHSPIELKKLEMKGIPKNKLALDNSCVLTSAKGSSAWVLVCDPTAQAIQWIKDHLPHACTEVQYHELRSQLDSCLTDGLSLLLTYCDIQTLSKDTRFSKVLRSKPDFQDHKVPFKIMVADHEVECHPGFQMYLHTTSLPDKVPAEVAAFCSILYFTQDKEGLVEQLLNRFVLKEKPRVKEEQESLEQECMENMEELSALEGKMVMTLQSDRTLLHNLAVTKKLIDLKQQHDEAFEMKLKIAASQKTILHVREGFREIAVRGTVMFDTAQKILQLNPMYQTSFPQLMELFDLSVAHSERSSVKGVLACLTHNIFSYVTKSLLEKDRLVYALLVTFEVEESLGHLKPGEKEFAIAPDLCVAALQMLGAKPSESRQQAKNPFDWMSEEQFKNVQILAMYYSWFGDLFDRMYRDGKDLTWKTFCESEQPENPAKGRWPEGMDELTPLQRLLVLRAVRADRILQSTSGFIAGTLGKSYTTEFTVDLQSMAPVSPRKPSLLIYSTDSCIARELVLELARRGNHKTIVLSITDTEETEKRVKELLLQGMSEGCWILLENIQNSTQLMTSLEEIIKDNKNPDKNFHLWISVQATPLLPVRLLHSTVKIVVDLPKSIKGGLIQSWRFVDPEVISLSKRPEWPAVLHNMCFLHCAIRLRTEFGKTAGWNYRDMLQFGCNELTEGLQLLTQEFKEEHECTSGGQTVSWTAMRYLLSEIIYGCNVTDDCDATSLTSMIDYWISPGTAKKDCELTKLKYKVPAAFFSPDVQMTTLVQALEAIPQYSLDAPEAFHMHSSPAIRFGQEHYVFSQLKMLYDSEPNYSGCEEITRSTPASQKRRTSLTHHHPVARIHTTQAGNGSLLRQMSVTEVWEVCCSLLPKVPRGWSRDTIIERLKKLGGNTPFNLFIKKELEQLMSLLSEVRRNLQAIKSAMDSEDIMGDQLSESVMSVINDLYHKRTPAHWCMLAGNVSYPPECSASTWISEVQQRVAHFEKILHLGREKMPSYWMGAFRNPKGLLSVLKQETIRQYSERTCNAEPIVFKTEITQRDKDHIRDPPHEGMFIYGIHIWGVTWNKTDAELLDASPKQSPSVLPVIHLHCLPMSEKIGVNDPLKASDTYACPVYISSTSSREPVLHLDIQKENVPASRWALRGMKTTIYPF</sequence>
<evidence type="ECO:0000313" key="25">
    <source>
        <dbReference type="EMBL" id="KAJ1151043.1"/>
    </source>
</evidence>
<dbReference type="InterPro" id="IPR043157">
    <property type="entry name" value="Dynein_AAA1S"/>
</dbReference>
<dbReference type="Pfam" id="PF12774">
    <property type="entry name" value="AAA_6"/>
    <property type="match status" value="2"/>
</dbReference>
<dbReference type="Gene3D" id="1.10.8.710">
    <property type="match status" value="1"/>
</dbReference>
<evidence type="ECO:0000259" key="21">
    <source>
        <dbReference type="Pfam" id="PF18198"/>
    </source>
</evidence>
<feature type="compositionally biased region" description="Basic and acidic residues" evidence="12">
    <location>
        <begin position="2973"/>
        <end position="2983"/>
    </location>
</feature>
<dbReference type="GO" id="GO:0008569">
    <property type="term" value="F:minus-end-directed microtubule motor activity"/>
    <property type="evidence" value="ECO:0007669"/>
    <property type="project" value="InterPro"/>
</dbReference>
<dbReference type="Pfam" id="PF12781">
    <property type="entry name" value="AAA_9"/>
    <property type="match status" value="1"/>
</dbReference>
<name>A0AAV7RGB7_PLEWA</name>
<dbReference type="InterPro" id="IPR035699">
    <property type="entry name" value="AAA_6"/>
</dbReference>
<dbReference type="InterPro" id="IPR004273">
    <property type="entry name" value="Dynein_heavy_D6_P-loop"/>
</dbReference>
<dbReference type="InterPro" id="IPR041658">
    <property type="entry name" value="AAA_lid_11"/>
</dbReference>
<feature type="coiled-coil region" evidence="11">
    <location>
        <begin position="143"/>
        <end position="170"/>
    </location>
</feature>
<dbReference type="PANTHER" id="PTHR46961">
    <property type="entry name" value="DYNEIN HEAVY CHAIN 1, AXONEMAL-LIKE PROTEIN"/>
    <property type="match status" value="1"/>
</dbReference>
<evidence type="ECO:0000259" key="16">
    <source>
        <dbReference type="Pfam" id="PF08393"/>
    </source>
</evidence>
<evidence type="ECO:0000259" key="18">
    <source>
        <dbReference type="Pfam" id="PF12780"/>
    </source>
</evidence>
<dbReference type="InterPro" id="IPR013602">
    <property type="entry name" value="Dynein_heavy_linker"/>
</dbReference>
<feature type="coiled-coil region" evidence="11">
    <location>
        <begin position="3137"/>
        <end position="3243"/>
    </location>
</feature>
<comment type="subcellular location">
    <subcellularLocation>
        <location evidence="1">Cytoplasm</location>
        <location evidence="1">Cytoskeleton</location>
    </subcellularLocation>
</comment>
<keyword evidence="8 11" id="KW-0175">Coiled coil</keyword>
<keyword evidence="13" id="KW-1133">Transmembrane helix</keyword>
<evidence type="ECO:0000256" key="10">
    <source>
        <dbReference type="ARBA" id="ARBA00023212"/>
    </source>
</evidence>
<dbReference type="Gene3D" id="3.40.50.300">
    <property type="entry name" value="P-loop containing nucleotide triphosphate hydrolases"/>
    <property type="match status" value="5"/>
</dbReference>
<dbReference type="Gene3D" id="1.10.8.1220">
    <property type="match status" value="1"/>
</dbReference>
<keyword evidence="13" id="KW-0812">Transmembrane</keyword>
<feature type="domain" description="Dynein heavy chain AAA 5 extension" evidence="20">
    <location>
        <begin position="1962"/>
        <end position="2077"/>
    </location>
</feature>
<feature type="region of interest" description="Disordered" evidence="12">
    <location>
        <begin position="1628"/>
        <end position="1683"/>
    </location>
</feature>
<keyword evidence="6" id="KW-0067">ATP-binding</keyword>
<keyword evidence="13" id="KW-0472">Membrane</keyword>
<feature type="domain" description="Dynein heavy chain hydrolytic ATP-binding dynein motor region" evidence="17">
    <location>
        <begin position="1695"/>
        <end position="1793"/>
    </location>
</feature>
<evidence type="ECO:0000259" key="23">
    <source>
        <dbReference type="Pfam" id="PF22597"/>
    </source>
</evidence>
<dbReference type="InterPro" id="IPR041466">
    <property type="entry name" value="Dynein_AAA5_ext"/>
</dbReference>
<dbReference type="InterPro" id="IPR043160">
    <property type="entry name" value="Dynein_C_barrel"/>
</dbReference>
<dbReference type="PANTHER" id="PTHR46961:SF15">
    <property type="entry name" value="AAA+ ATPASE DOMAIN-CONTAINING PROTEIN"/>
    <property type="match status" value="1"/>
</dbReference>
<dbReference type="FunFam" id="1.10.8.720:FF:000015">
    <property type="entry name" value="Dynein heavy chain 5, axonemal"/>
    <property type="match status" value="1"/>
</dbReference>
<dbReference type="Proteomes" id="UP001066276">
    <property type="component" value="Chromosome 5"/>
</dbReference>
<feature type="region of interest" description="Disordered" evidence="12">
    <location>
        <begin position="3075"/>
        <end position="3103"/>
    </location>
</feature>
<dbReference type="InterPro" id="IPR024317">
    <property type="entry name" value="Dynein_heavy_chain_D4_dom"/>
</dbReference>
<evidence type="ECO:0000259" key="24">
    <source>
        <dbReference type="Pfam" id="PF25007"/>
    </source>
</evidence>
<accession>A0AAV7RGB7</accession>
<evidence type="ECO:0000259" key="19">
    <source>
        <dbReference type="Pfam" id="PF12781"/>
    </source>
</evidence>
<feature type="compositionally biased region" description="Basic and acidic residues" evidence="12">
    <location>
        <begin position="3000"/>
        <end position="3009"/>
    </location>
</feature>
<dbReference type="Pfam" id="PF18198">
    <property type="entry name" value="AAA_lid_11"/>
    <property type="match status" value="1"/>
</dbReference>
<keyword evidence="7" id="KW-0243">Dynein</keyword>
<dbReference type="Pfam" id="PF08393">
    <property type="entry name" value="DHC_N2"/>
    <property type="match status" value="1"/>
</dbReference>
<dbReference type="EMBL" id="JANPWB010000009">
    <property type="protein sequence ID" value="KAJ1151043.1"/>
    <property type="molecule type" value="Genomic_DNA"/>
</dbReference>
<dbReference type="GO" id="GO:0005874">
    <property type="term" value="C:microtubule"/>
    <property type="evidence" value="ECO:0007669"/>
    <property type="project" value="UniProtKB-KW"/>
</dbReference>
<keyword evidence="26" id="KW-1185">Reference proteome</keyword>